<name>A0A022PN11_9GAMM</name>
<dbReference type="PATRIC" id="fig|1393736.3.peg.428"/>
<evidence type="ECO:0000313" key="4">
    <source>
        <dbReference type="EMBL" id="EYU16909.1"/>
    </source>
</evidence>
<dbReference type="GO" id="GO:0044780">
    <property type="term" value="P:bacterial-type flagellum assembly"/>
    <property type="evidence" value="ECO:0007669"/>
    <property type="project" value="InterPro"/>
</dbReference>
<evidence type="ECO:0000256" key="1">
    <source>
        <dbReference type="ARBA" id="ARBA00002397"/>
    </source>
</evidence>
<evidence type="ECO:0000256" key="3">
    <source>
        <dbReference type="ARBA" id="ARBA00022795"/>
    </source>
</evidence>
<keyword evidence="5" id="KW-1185">Reference proteome</keyword>
<dbReference type="EMBL" id="JFGV01000004">
    <property type="protein sequence ID" value="EYU16909.1"/>
    <property type="molecule type" value="Genomic_DNA"/>
</dbReference>
<keyword evidence="4" id="KW-0966">Cell projection</keyword>
<dbReference type="Pfam" id="PF05130">
    <property type="entry name" value="FlgN"/>
    <property type="match status" value="1"/>
</dbReference>
<accession>A0A022PN11</accession>
<gene>
    <name evidence="4" type="ORF">BA1DRAFT_00422</name>
</gene>
<protein>
    <submittedName>
        <fullName evidence="4">Flagellar biosynthesis/type III secretory pathway chaperone</fullName>
    </submittedName>
</protein>
<dbReference type="AlphaFoldDB" id="A0A022PN11"/>
<organism evidence="4 5">
    <name type="scientific">Photorhabdus aegyptia</name>
    <dbReference type="NCBI Taxonomy" id="2805098"/>
    <lineage>
        <taxon>Bacteria</taxon>
        <taxon>Pseudomonadati</taxon>
        <taxon>Pseudomonadota</taxon>
        <taxon>Gammaproteobacteria</taxon>
        <taxon>Enterobacterales</taxon>
        <taxon>Morganellaceae</taxon>
        <taxon>Photorhabdus</taxon>
    </lineage>
</organism>
<keyword evidence="4" id="KW-0969">Cilium</keyword>
<proteinExistence type="inferred from homology"/>
<reference evidence="4 5" key="1">
    <citation type="submission" date="2014-03" db="EMBL/GenBank/DDBJ databases">
        <title>Draft Genome of Photorhabdus luminescens BA1, an Egyptian Isolate.</title>
        <authorList>
            <person name="Ghazal S."/>
            <person name="Hurst S.G.IV."/>
            <person name="Morris K."/>
            <person name="Thomas K."/>
            <person name="Tisa L.S."/>
        </authorList>
    </citation>
    <scope>NUCLEOTIDE SEQUENCE [LARGE SCALE GENOMIC DNA]</scope>
    <source>
        <strain evidence="4 5">BA1</strain>
    </source>
</reference>
<keyword evidence="3" id="KW-1005">Bacterial flagellum biogenesis</keyword>
<dbReference type="Proteomes" id="UP000023464">
    <property type="component" value="Unassembled WGS sequence"/>
</dbReference>
<dbReference type="Gene3D" id="1.20.58.300">
    <property type="entry name" value="FlgN-like"/>
    <property type="match status" value="1"/>
</dbReference>
<keyword evidence="4" id="KW-0282">Flagellum</keyword>
<dbReference type="InterPro" id="IPR036679">
    <property type="entry name" value="FlgN-like_sf"/>
</dbReference>
<comment type="caution">
    <text evidence="4">The sequence shown here is derived from an EMBL/GenBank/DDBJ whole genome shotgun (WGS) entry which is preliminary data.</text>
</comment>
<dbReference type="InterPro" id="IPR007809">
    <property type="entry name" value="FlgN-like"/>
</dbReference>
<comment type="function">
    <text evidence="1">Required for the efficient initiation of filament assembly.</text>
</comment>
<evidence type="ECO:0000313" key="5">
    <source>
        <dbReference type="Proteomes" id="UP000023464"/>
    </source>
</evidence>
<sequence>MEALQQLLEQQVTYLTSLTQTMAEEQRILCEGFIEARDLHQITERKNFLLSALSHSEQQRLNLSKTLNIIAPYDKQPMLATLWQQIGKAVTQIRDLNTHNGLLLTQHLELNSQAIAFLKSHHSPSLYGSDGQAARHSALSGHRAQV</sequence>
<evidence type="ECO:0000256" key="2">
    <source>
        <dbReference type="ARBA" id="ARBA00007703"/>
    </source>
</evidence>
<dbReference type="SUPFAM" id="SSF140566">
    <property type="entry name" value="FlgN-like"/>
    <property type="match status" value="1"/>
</dbReference>
<dbReference type="RefSeq" id="WP_036775741.1">
    <property type="nucleotide sequence ID" value="NZ_CAWLTM010000111.1"/>
</dbReference>
<comment type="similarity">
    <text evidence="2">Belongs to the FlgN family.</text>
</comment>